<reference evidence="3" key="1">
    <citation type="journal article" date="2014" name="Front. Microbiol.">
        <title>High frequency of phylogenetically diverse reductive dehalogenase-homologous genes in deep subseafloor sedimentary metagenomes.</title>
        <authorList>
            <person name="Kawai M."/>
            <person name="Futagami T."/>
            <person name="Toyoda A."/>
            <person name="Takaki Y."/>
            <person name="Nishi S."/>
            <person name="Hori S."/>
            <person name="Arai W."/>
            <person name="Tsubouchi T."/>
            <person name="Morono Y."/>
            <person name="Uchiyama I."/>
            <person name="Ito T."/>
            <person name="Fujiyama A."/>
            <person name="Inagaki F."/>
            <person name="Takami H."/>
        </authorList>
    </citation>
    <scope>NUCLEOTIDE SEQUENCE</scope>
    <source>
        <strain evidence="3">Expedition CK06-06</strain>
    </source>
</reference>
<name>X1M0V9_9ZZZZ</name>
<comment type="caution">
    <text evidence="3">The sequence shown here is derived from an EMBL/GenBank/DDBJ whole genome shotgun (WGS) entry which is preliminary data.</text>
</comment>
<sequence length="126" mass="14929">MKGNFIPYILLVFIVILTNCWDRKKETANPDLNQFIDENMQFAQQKVTYFLENLDVNQYPGSMDNDGNLVTLKPDNWQSGYLAGILWYLYEYTGKEKWKIFAQQWTAGLELQKFNTQTHHLGFMLY</sequence>
<gene>
    <name evidence="3" type="ORF">S06H3_31908</name>
</gene>
<comment type="similarity">
    <text evidence="2">Belongs to the glycosyl hydrolase 88 family.</text>
</comment>
<dbReference type="PANTHER" id="PTHR36845">
    <property type="entry name" value="HYDROLASE, PUTATIVE (AFU_ORTHOLOGUE AFUA_7G05090)-RELATED"/>
    <property type="match status" value="1"/>
</dbReference>
<proteinExistence type="inferred from homology"/>
<dbReference type="InterPro" id="IPR008928">
    <property type="entry name" value="6-hairpin_glycosidase_sf"/>
</dbReference>
<organism evidence="3">
    <name type="scientific">marine sediment metagenome</name>
    <dbReference type="NCBI Taxonomy" id="412755"/>
    <lineage>
        <taxon>unclassified sequences</taxon>
        <taxon>metagenomes</taxon>
        <taxon>ecological metagenomes</taxon>
    </lineage>
</organism>
<dbReference type="Gene3D" id="1.50.10.10">
    <property type="match status" value="1"/>
</dbReference>
<dbReference type="AlphaFoldDB" id="X1M0V9"/>
<protein>
    <recommendedName>
        <fullName evidence="4">Glucuronyl hydrolase</fullName>
    </recommendedName>
</protein>
<feature type="non-terminal residue" evidence="3">
    <location>
        <position position="126"/>
    </location>
</feature>
<evidence type="ECO:0000256" key="1">
    <source>
        <dbReference type="ARBA" id="ARBA00022801"/>
    </source>
</evidence>
<evidence type="ECO:0000256" key="2">
    <source>
        <dbReference type="ARBA" id="ARBA00038358"/>
    </source>
</evidence>
<evidence type="ECO:0000313" key="3">
    <source>
        <dbReference type="EMBL" id="GAI25217.1"/>
    </source>
</evidence>
<accession>X1M0V9</accession>
<dbReference type="InterPro" id="IPR052369">
    <property type="entry name" value="UG_Glycosaminoglycan_Hydrolase"/>
</dbReference>
<dbReference type="GO" id="GO:0000272">
    <property type="term" value="P:polysaccharide catabolic process"/>
    <property type="evidence" value="ECO:0007669"/>
    <property type="project" value="TreeGrafter"/>
</dbReference>
<keyword evidence="1" id="KW-0378">Hydrolase</keyword>
<dbReference type="InterPro" id="IPR012341">
    <property type="entry name" value="6hp_glycosidase-like_sf"/>
</dbReference>
<dbReference type="SUPFAM" id="SSF48208">
    <property type="entry name" value="Six-hairpin glycosidases"/>
    <property type="match status" value="1"/>
</dbReference>
<dbReference type="GO" id="GO:0052757">
    <property type="term" value="F:chondroitin hydrolase activity"/>
    <property type="evidence" value="ECO:0007669"/>
    <property type="project" value="TreeGrafter"/>
</dbReference>
<evidence type="ECO:0008006" key="4">
    <source>
        <dbReference type="Google" id="ProtNLM"/>
    </source>
</evidence>
<dbReference type="PANTHER" id="PTHR36845:SF1">
    <property type="entry name" value="HYDROLASE, PUTATIVE (AFU_ORTHOLOGUE AFUA_7G05090)-RELATED"/>
    <property type="match status" value="1"/>
</dbReference>
<dbReference type="EMBL" id="BARV01018927">
    <property type="protein sequence ID" value="GAI25217.1"/>
    <property type="molecule type" value="Genomic_DNA"/>
</dbReference>